<dbReference type="Pfam" id="PF08386">
    <property type="entry name" value="Abhydrolase_4"/>
    <property type="match status" value="1"/>
</dbReference>
<evidence type="ECO:0000256" key="2">
    <source>
        <dbReference type="ARBA" id="ARBA00022729"/>
    </source>
</evidence>
<dbReference type="EMBL" id="PVZC01000005">
    <property type="protein sequence ID" value="PRX97995.1"/>
    <property type="molecule type" value="Genomic_DNA"/>
</dbReference>
<comment type="caution">
    <text evidence="8">The sequence shown here is derived from an EMBL/GenBank/DDBJ whole genome shotgun (WGS) entry which is preliminary data.</text>
</comment>
<dbReference type="AlphaFoldDB" id="A0A2T0Q2I2"/>
<evidence type="ECO:0000256" key="4">
    <source>
        <dbReference type="SAM" id="MobiDB-lite"/>
    </source>
</evidence>
<dbReference type="RefSeq" id="WP_146159484.1">
    <property type="nucleotide sequence ID" value="NZ_PVZC01000005.1"/>
</dbReference>
<keyword evidence="2 5" id="KW-0732">Signal</keyword>
<dbReference type="PANTHER" id="PTHR43248:SF29">
    <property type="entry name" value="TRIPEPTIDYL AMINOPEPTIDASE"/>
    <property type="match status" value="1"/>
</dbReference>
<evidence type="ECO:0000256" key="3">
    <source>
        <dbReference type="ARBA" id="ARBA00022801"/>
    </source>
</evidence>
<keyword evidence="9" id="KW-1185">Reference proteome</keyword>
<evidence type="ECO:0000256" key="1">
    <source>
        <dbReference type="ARBA" id="ARBA00010088"/>
    </source>
</evidence>
<dbReference type="InterPro" id="IPR000073">
    <property type="entry name" value="AB_hydrolase_1"/>
</dbReference>
<dbReference type="InterPro" id="IPR051601">
    <property type="entry name" value="Serine_prot/Carboxylest_S33"/>
</dbReference>
<dbReference type="InterPro" id="IPR029058">
    <property type="entry name" value="AB_hydrolase_fold"/>
</dbReference>
<evidence type="ECO:0000259" key="6">
    <source>
        <dbReference type="Pfam" id="PF00561"/>
    </source>
</evidence>
<accession>A0A2T0Q2I2</accession>
<name>A0A2T0Q2I2_9ACTN</name>
<evidence type="ECO:0000313" key="9">
    <source>
        <dbReference type="Proteomes" id="UP000237846"/>
    </source>
</evidence>
<gene>
    <name evidence="8" type="ORF">CLV72_105348</name>
</gene>
<feature type="compositionally biased region" description="Basic and acidic residues" evidence="4">
    <location>
        <begin position="521"/>
        <end position="530"/>
    </location>
</feature>
<dbReference type="InterPro" id="IPR013595">
    <property type="entry name" value="Pept_S33_TAP-like_C"/>
</dbReference>
<sequence length="538" mass="56851">MVPFGGRRGGRVLAAGAAVLVAAGALSGGTASAASAAGGLADFYRQPVEWSACTEEALAGLECATVVVPMDYAEPGGERIEVALSRAPAADPGRRRGVLLLNPGGPGAEGRSLPALYQGQPITEVYDLIGFDPRGIGASTPLNCDAPEPGPNDVSSRPTDAQLPEFARLARAYEASCERAGGEFRRHVSTANTARDMDVVRAALGEERINYLGYSYGTYLGAVYGSLFPERLDRSVLDSSIHPDRIWRDTWRATAPAVTRNVDRFARWAAERDGTYGLGGSPDAVRATIEEIAAAAHQEPVDGMDRTAFDGFVGRQARWQAEWDLFAETLAGLRSPSARDAADAAEAVLLAEAAEPQPWSRATFTAVMCEADWPAGLGGYYREMREYRTEHPYGMGVMAVAPDPCTFRSFTPPEPPVELRRDGHPRGLVIQAEYDSQTVYAGGPAMARELGAGLVTIADDGGHAFYAVRGEGYGCVDAHVNRYLVDGVLPRGGAVCPGLPAPDVPSDDEPGSAPTAAQGDLAERMARAVETRGGLPTG</sequence>
<organism evidence="8 9">
    <name type="scientific">Allonocardiopsis opalescens</name>
    <dbReference type="NCBI Taxonomy" id="1144618"/>
    <lineage>
        <taxon>Bacteria</taxon>
        <taxon>Bacillati</taxon>
        <taxon>Actinomycetota</taxon>
        <taxon>Actinomycetes</taxon>
        <taxon>Streptosporangiales</taxon>
        <taxon>Allonocardiopsis</taxon>
    </lineage>
</organism>
<feature type="signal peptide" evidence="5">
    <location>
        <begin position="1"/>
        <end position="33"/>
    </location>
</feature>
<feature type="domain" description="Peptidase S33 tripeptidyl aminopeptidase-like C-terminal" evidence="7">
    <location>
        <begin position="400"/>
        <end position="496"/>
    </location>
</feature>
<dbReference type="PANTHER" id="PTHR43248">
    <property type="entry name" value="2-SUCCINYL-6-HYDROXY-2,4-CYCLOHEXADIENE-1-CARBOXYLATE SYNTHASE"/>
    <property type="match status" value="1"/>
</dbReference>
<evidence type="ECO:0000256" key="5">
    <source>
        <dbReference type="SAM" id="SignalP"/>
    </source>
</evidence>
<protein>
    <submittedName>
        <fullName evidence="8">TAP-like protein</fullName>
    </submittedName>
</protein>
<dbReference type="Pfam" id="PF00561">
    <property type="entry name" value="Abhydrolase_1"/>
    <property type="match status" value="1"/>
</dbReference>
<dbReference type="Proteomes" id="UP000237846">
    <property type="component" value="Unassembled WGS sequence"/>
</dbReference>
<feature type="region of interest" description="Disordered" evidence="4">
    <location>
        <begin position="499"/>
        <end position="538"/>
    </location>
</feature>
<feature type="domain" description="AB hydrolase-1" evidence="6">
    <location>
        <begin position="98"/>
        <end position="272"/>
    </location>
</feature>
<dbReference type="SUPFAM" id="SSF53474">
    <property type="entry name" value="alpha/beta-Hydrolases"/>
    <property type="match status" value="1"/>
</dbReference>
<feature type="chain" id="PRO_5015405249" evidence="5">
    <location>
        <begin position="34"/>
        <end position="538"/>
    </location>
</feature>
<reference evidence="8 9" key="1">
    <citation type="submission" date="2018-03" db="EMBL/GenBank/DDBJ databases">
        <title>Genomic Encyclopedia of Archaeal and Bacterial Type Strains, Phase II (KMG-II): from individual species to whole genera.</title>
        <authorList>
            <person name="Goeker M."/>
        </authorList>
    </citation>
    <scope>NUCLEOTIDE SEQUENCE [LARGE SCALE GENOMIC DNA]</scope>
    <source>
        <strain evidence="8 9">DSM 45601</strain>
    </source>
</reference>
<proteinExistence type="inferred from homology"/>
<dbReference type="OrthoDB" id="3930934at2"/>
<keyword evidence="3" id="KW-0378">Hydrolase</keyword>
<dbReference type="GO" id="GO:0016787">
    <property type="term" value="F:hydrolase activity"/>
    <property type="evidence" value="ECO:0007669"/>
    <property type="project" value="UniProtKB-KW"/>
</dbReference>
<comment type="similarity">
    <text evidence="1">Belongs to the peptidase S33 family.</text>
</comment>
<evidence type="ECO:0000259" key="7">
    <source>
        <dbReference type="Pfam" id="PF08386"/>
    </source>
</evidence>
<evidence type="ECO:0000313" key="8">
    <source>
        <dbReference type="EMBL" id="PRX97995.1"/>
    </source>
</evidence>
<dbReference type="Gene3D" id="3.40.50.1820">
    <property type="entry name" value="alpha/beta hydrolase"/>
    <property type="match status" value="1"/>
</dbReference>